<evidence type="ECO:0000256" key="7">
    <source>
        <dbReference type="SAM" id="MobiDB-lite"/>
    </source>
</evidence>
<dbReference type="PANTHER" id="PTHR15341">
    <property type="entry name" value="SUN-COR STEROID HORMONE RECEPTOR CO-REPRESSOR"/>
    <property type="match status" value="1"/>
</dbReference>
<comment type="subcellular location">
    <subcellularLocation>
        <location evidence="1 6">Nucleus</location>
    </subcellularLocation>
</comment>
<keyword evidence="3 6" id="KW-0698">rRNA processing</keyword>
<dbReference type="Proteomes" id="UP001430848">
    <property type="component" value="Unassembled WGS sequence"/>
</dbReference>
<comment type="caution">
    <text evidence="8">The sequence shown here is derived from an EMBL/GenBank/DDBJ whole genome shotgun (WGS) entry which is preliminary data.</text>
</comment>
<proteinExistence type="inferred from homology"/>
<accession>A0ABR1PFL6</accession>
<reference evidence="8 9" key="1">
    <citation type="submission" date="2024-02" db="EMBL/GenBank/DDBJ databases">
        <title>De novo assembly and annotation of 12 fungi associated with fruit tree decline syndrome in Ontario, Canada.</title>
        <authorList>
            <person name="Sulman M."/>
            <person name="Ellouze W."/>
            <person name="Ilyukhin E."/>
        </authorList>
    </citation>
    <scope>NUCLEOTIDE SEQUENCE [LARGE SCALE GENOMIC DNA]</scope>
    <source>
        <strain evidence="8 9">M169</strain>
    </source>
</reference>
<keyword evidence="4 6" id="KW-0694">RNA-binding</keyword>
<dbReference type="InterPro" id="IPR007146">
    <property type="entry name" value="Sas10/Utp3/C1D"/>
</dbReference>
<evidence type="ECO:0000256" key="4">
    <source>
        <dbReference type="ARBA" id="ARBA00022884"/>
    </source>
</evidence>
<comment type="function">
    <text evidence="6">Required for exosome-dependent processing of pre-rRNA and small nucleolar RNA (snRNA) precursors. Involved in processing of 35S pre-rRNA at the A0, A1 and A2 sites.</text>
</comment>
<evidence type="ECO:0000256" key="2">
    <source>
        <dbReference type="ARBA" id="ARBA00009154"/>
    </source>
</evidence>
<dbReference type="PANTHER" id="PTHR15341:SF3">
    <property type="entry name" value="NUCLEAR NUCLEIC ACID-BINDING PROTEIN C1D"/>
    <property type="match status" value="1"/>
</dbReference>
<feature type="region of interest" description="Disordered" evidence="7">
    <location>
        <begin position="139"/>
        <end position="215"/>
    </location>
</feature>
<gene>
    <name evidence="8" type="ORF">SLS63_003660</name>
</gene>
<sequence length="215" mass="23729">MADVSDITPHLDRLDGDLDRLEDSLRPILTNLGEVASKLPLLDKAKLYVLATYSIETALFSALRLNGTDVKEHPVFKELARVRQYYEKIKKAEEPPEQRTQSVNTQAAIRFIKADLAGDNKEVDTKLKEQLAKERAKAAIQARMNKKRPAEDSDASSAVADLISAESSKAAAAESSAANSAAEEGEVNEPDRKKVRKGRGDRGNKDKKSKKDKKK</sequence>
<keyword evidence="5 6" id="KW-0539">Nucleus</keyword>
<dbReference type="EMBL" id="JAKNSF020000012">
    <property type="protein sequence ID" value="KAK7735702.1"/>
    <property type="molecule type" value="Genomic_DNA"/>
</dbReference>
<name>A0ABR1PFL6_DIAER</name>
<evidence type="ECO:0000313" key="8">
    <source>
        <dbReference type="EMBL" id="KAK7735702.1"/>
    </source>
</evidence>
<evidence type="ECO:0000256" key="5">
    <source>
        <dbReference type="ARBA" id="ARBA00023242"/>
    </source>
</evidence>
<keyword evidence="9" id="KW-1185">Reference proteome</keyword>
<feature type="compositionally biased region" description="Low complexity" evidence="7">
    <location>
        <begin position="155"/>
        <end position="182"/>
    </location>
</feature>
<dbReference type="Pfam" id="PF04000">
    <property type="entry name" value="Sas10_Utp3"/>
    <property type="match status" value="1"/>
</dbReference>
<evidence type="ECO:0000256" key="6">
    <source>
        <dbReference type="RuleBase" id="RU368003"/>
    </source>
</evidence>
<evidence type="ECO:0000256" key="3">
    <source>
        <dbReference type="ARBA" id="ARBA00022552"/>
    </source>
</evidence>
<organism evidence="8 9">
    <name type="scientific">Diaporthe eres</name>
    <name type="common">Phomopsis oblonga</name>
    <dbReference type="NCBI Taxonomy" id="83184"/>
    <lineage>
        <taxon>Eukaryota</taxon>
        <taxon>Fungi</taxon>
        <taxon>Dikarya</taxon>
        <taxon>Ascomycota</taxon>
        <taxon>Pezizomycotina</taxon>
        <taxon>Sordariomycetes</taxon>
        <taxon>Sordariomycetidae</taxon>
        <taxon>Diaporthales</taxon>
        <taxon>Diaporthaceae</taxon>
        <taxon>Diaporthe</taxon>
        <taxon>Diaporthe eres species complex</taxon>
    </lineage>
</organism>
<dbReference type="InterPro" id="IPR011082">
    <property type="entry name" value="Exosome-assoc_fac/DNA_repair"/>
</dbReference>
<evidence type="ECO:0000256" key="1">
    <source>
        <dbReference type="ARBA" id="ARBA00004123"/>
    </source>
</evidence>
<evidence type="ECO:0000313" key="9">
    <source>
        <dbReference type="Proteomes" id="UP001430848"/>
    </source>
</evidence>
<protein>
    <recommendedName>
        <fullName evidence="6">Exosome complex protein</fullName>
    </recommendedName>
</protein>
<comment type="similarity">
    <text evidence="2 6">Belongs to the C1D family.</text>
</comment>